<comment type="caution">
    <text evidence="6">The sequence shown here is derived from an EMBL/GenBank/DDBJ whole genome shotgun (WGS) entry which is preliminary data.</text>
</comment>
<dbReference type="Gene3D" id="1.10.357.10">
    <property type="entry name" value="Tetracycline Repressor, domain 2"/>
    <property type="match status" value="1"/>
</dbReference>
<keyword evidence="7" id="KW-1185">Reference proteome</keyword>
<name>A0ABQ4A563_9ACTN</name>
<dbReference type="EMBL" id="BOMN01000131">
    <property type="protein sequence ID" value="GIE25982.1"/>
    <property type="molecule type" value="Genomic_DNA"/>
</dbReference>
<protein>
    <recommendedName>
        <fullName evidence="5">HTH tetR-type domain-containing protein</fullName>
    </recommendedName>
</protein>
<reference evidence="6 7" key="1">
    <citation type="submission" date="2021-01" db="EMBL/GenBank/DDBJ databases">
        <title>Whole genome shotgun sequence of Actinoplanes humidus NBRC 14915.</title>
        <authorList>
            <person name="Komaki H."/>
            <person name="Tamura T."/>
        </authorList>
    </citation>
    <scope>NUCLEOTIDE SEQUENCE [LARGE SCALE GENOMIC DNA]</scope>
    <source>
        <strain evidence="6 7">NBRC 14915</strain>
    </source>
</reference>
<gene>
    <name evidence="6" type="ORF">Ahu01nite_090840</name>
</gene>
<keyword evidence="3" id="KW-0804">Transcription</keyword>
<feature type="DNA-binding region" description="H-T-H motif" evidence="4">
    <location>
        <begin position="39"/>
        <end position="58"/>
    </location>
</feature>
<accession>A0ABQ4A563</accession>
<organism evidence="6 7">
    <name type="scientific">Winogradskya humida</name>
    <dbReference type="NCBI Taxonomy" id="113566"/>
    <lineage>
        <taxon>Bacteria</taxon>
        <taxon>Bacillati</taxon>
        <taxon>Actinomycetota</taxon>
        <taxon>Actinomycetes</taxon>
        <taxon>Micromonosporales</taxon>
        <taxon>Micromonosporaceae</taxon>
        <taxon>Winogradskya</taxon>
    </lineage>
</organism>
<sequence>MGGRAYNSEVRVRAAQQTRAAVLRAALELFAEHGYARTTLAAVAARAGVALNTIYTSVGGKPALIRELVHDGTSDEVIDAAMTEILELSDGGKILRRLAESSGEVIRRQETLLRVLVDNAAADPAVAAAAQLSVERYQQRLAVAAGRLVAIDAVTEDVTRTAQVLWFYFGTNAWAAADQLGWTVTEAATWLSTQAANALLRPSSRRD</sequence>
<dbReference type="InterPro" id="IPR009057">
    <property type="entry name" value="Homeodomain-like_sf"/>
</dbReference>
<dbReference type="PRINTS" id="PR00455">
    <property type="entry name" value="HTHTETR"/>
</dbReference>
<dbReference type="PROSITE" id="PS50977">
    <property type="entry name" value="HTH_TETR_2"/>
    <property type="match status" value="1"/>
</dbReference>
<evidence type="ECO:0000313" key="6">
    <source>
        <dbReference type="EMBL" id="GIE25982.1"/>
    </source>
</evidence>
<keyword evidence="1" id="KW-0805">Transcription regulation</keyword>
<feature type="domain" description="HTH tetR-type" evidence="5">
    <location>
        <begin position="16"/>
        <end position="76"/>
    </location>
</feature>
<dbReference type="InterPro" id="IPR001647">
    <property type="entry name" value="HTH_TetR"/>
</dbReference>
<evidence type="ECO:0000256" key="1">
    <source>
        <dbReference type="ARBA" id="ARBA00023015"/>
    </source>
</evidence>
<evidence type="ECO:0000256" key="3">
    <source>
        <dbReference type="ARBA" id="ARBA00023163"/>
    </source>
</evidence>
<evidence type="ECO:0000259" key="5">
    <source>
        <dbReference type="PROSITE" id="PS50977"/>
    </source>
</evidence>
<evidence type="ECO:0000256" key="2">
    <source>
        <dbReference type="ARBA" id="ARBA00023125"/>
    </source>
</evidence>
<dbReference type="RefSeq" id="WP_203842903.1">
    <property type="nucleotide sequence ID" value="NZ_BAAATV010000029.1"/>
</dbReference>
<dbReference type="SUPFAM" id="SSF46689">
    <property type="entry name" value="Homeodomain-like"/>
    <property type="match status" value="1"/>
</dbReference>
<dbReference type="Pfam" id="PF00440">
    <property type="entry name" value="TetR_N"/>
    <property type="match status" value="1"/>
</dbReference>
<dbReference type="InterPro" id="IPR050109">
    <property type="entry name" value="HTH-type_TetR-like_transc_reg"/>
</dbReference>
<evidence type="ECO:0000313" key="7">
    <source>
        <dbReference type="Proteomes" id="UP000603200"/>
    </source>
</evidence>
<dbReference type="PANTHER" id="PTHR30055:SF234">
    <property type="entry name" value="HTH-TYPE TRANSCRIPTIONAL REGULATOR BETI"/>
    <property type="match status" value="1"/>
</dbReference>
<keyword evidence="2 4" id="KW-0238">DNA-binding</keyword>
<proteinExistence type="predicted"/>
<evidence type="ECO:0000256" key="4">
    <source>
        <dbReference type="PROSITE-ProRule" id="PRU00335"/>
    </source>
</evidence>
<dbReference type="PANTHER" id="PTHR30055">
    <property type="entry name" value="HTH-TYPE TRANSCRIPTIONAL REGULATOR RUTR"/>
    <property type="match status" value="1"/>
</dbReference>
<dbReference type="Proteomes" id="UP000603200">
    <property type="component" value="Unassembled WGS sequence"/>
</dbReference>